<sequence>MLGLAVLLGFAMMSLTGCLRIHAALAVSQDDVISGELVVAALPTSREDKGPVLTVPPELSDKVRTEPYTANRYVGQKVTLSGIRFADLTVLVESISTVKQYRLSFRRSGDLVSLAGSADLTQVPPDNVDVQVKIAFPGRITRTNGDNTDGTITWTPKPGAVTEFSATSQYADSAGVSWTQWVAMVGGGAVVVALLVVLLALFTHRRSLRLERAQAVTR</sequence>
<dbReference type="EMBL" id="MSIE01000024">
    <property type="protein sequence ID" value="OLF16852.1"/>
    <property type="molecule type" value="Genomic_DNA"/>
</dbReference>
<keyword evidence="1" id="KW-0812">Transmembrane</keyword>
<evidence type="ECO:0000259" key="2">
    <source>
        <dbReference type="Pfam" id="PF21946"/>
    </source>
</evidence>
<gene>
    <name evidence="3" type="ORF">BU204_14165</name>
</gene>
<evidence type="ECO:0000313" key="3">
    <source>
        <dbReference type="EMBL" id="OLF16852.1"/>
    </source>
</evidence>
<feature type="transmembrane region" description="Helical" evidence="1">
    <location>
        <begin position="178"/>
        <end position="202"/>
    </location>
</feature>
<keyword evidence="1" id="KW-0472">Membrane</keyword>
<dbReference type="Proteomes" id="UP000185596">
    <property type="component" value="Unassembled WGS sequence"/>
</dbReference>
<keyword evidence="1" id="KW-1133">Transmembrane helix</keyword>
<comment type="caution">
    <text evidence="3">The sequence shown here is derived from an EMBL/GenBank/DDBJ whole genome shotgun (WGS) entry which is preliminary data.</text>
</comment>
<dbReference type="AlphaFoldDB" id="A0A1Q8CR76"/>
<keyword evidence="4" id="KW-1185">Reference proteome</keyword>
<dbReference type="Pfam" id="PF21946">
    <property type="entry name" value="LppM"/>
    <property type="match status" value="1"/>
</dbReference>
<evidence type="ECO:0000313" key="4">
    <source>
        <dbReference type="Proteomes" id="UP000185596"/>
    </source>
</evidence>
<dbReference type="RefSeq" id="WP_075126125.1">
    <property type="nucleotide sequence ID" value="NZ_MSIE01000024.1"/>
</dbReference>
<dbReference type="InterPro" id="IPR053807">
    <property type="entry name" value="LppM"/>
</dbReference>
<organism evidence="3 4">
    <name type="scientific">Actinophytocola xanthii</name>
    <dbReference type="NCBI Taxonomy" id="1912961"/>
    <lineage>
        <taxon>Bacteria</taxon>
        <taxon>Bacillati</taxon>
        <taxon>Actinomycetota</taxon>
        <taxon>Actinomycetes</taxon>
        <taxon>Pseudonocardiales</taxon>
        <taxon>Pseudonocardiaceae</taxon>
    </lineage>
</organism>
<accession>A0A1Q8CR76</accession>
<dbReference type="OrthoDB" id="3712375at2"/>
<proteinExistence type="predicted"/>
<dbReference type="STRING" id="1912961.BU204_14165"/>
<protein>
    <recommendedName>
        <fullName evidence="2">LppM domain-containing protein</fullName>
    </recommendedName>
</protein>
<reference evidence="3 4" key="1">
    <citation type="submission" date="2016-12" db="EMBL/GenBank/DDBJ databases">
        <title>The draft genome sequence of Actinophytocola sp. 11-183.</title>
        <authorList>
            <person name="Wang W."/>
            <person name="Yuan L."/>
        </authorList>
    </citation>
    <scope>NUCLEOTIDE SEQUENCE [LARGE SCALE GENOMIC DNA]</scope>
    <source>
        <strain evidence="3 4">11-183</strain>
    </source>
</reference>
<name>A0A1Q8CR76_9PSEU</name>
<evidence type="ECO:0000256" key="1">
    <source>
        <dbReference type="SAM" id="Phobius"/>
    </source>
</evidence>
<feature type="domain" description="LppM" evidence="2">
    <location>
        <begin position="20"/>
        <end position="170"/>
    </location>
</feature>